<evidence type="ECO:0000313" key="1">
    <source>
        <dbReference type="EMBL" id="KAF5755711.1"/>
    </source>
</evidence>
<name>A0A9K3GUH9_HELAN</name>
<proteinExistence type="predicted"/>
<evidence type="ECO:0000313" key="2">
    <source>
        <dbReference type="Proteomes" id="UP000215914"/>
    </source>
</evidence>
<dbReference type="Gramene" id="mRNA:HanXRQr2_Chr17g0805841">
    <property type="protein sequence ID" value="CDS:HanXRQr2_Chr17g0805841.1"/>
    <property type="gene ID" value="HanXRQr2_Chr17g0805841"/>
</dbReference>
<keyword evidence="2" id="KW-1185">Reference proteome</keyword>
<gene>
    <name evidence="1" type="ORF">HanXRQr2_Chr17g0805841</name>
</gene>
<accession>A0A9K3GUH9</accession>
<evidence type="ECO:0008006" key="3">
    <source>
        <dbReference type="Google" id="ProtNLM"/>
    </source>
</evidence>
<dbReference type="Proteomes" id="UP000215914">
    <property type="component" value="Unassembled WGS sequence"/>
</dbReference>
<dbReference type="EMBL" id="MNCJ02000332">
    <property type="protein sequence ID" value="KAF5755711.1"/>
    <property type="molecule type" value="Genomic_DNA"/>
</dbReference>
<organism evidence="1 2">
    <name type="scientific">Helianthus annuus</name>
    <name type="common">Common sunflower</name>
    <dbReference type="NCBI Taxonomy" id="4232"/>
    <lineage>
        <taxon>Eukaryota</taxon>
        <taxon>Viridiplantae</taxon>
        <taxon>Streptophyta</taxon>
        <taxon>Embryophyta</taxon>
        <taxon>Tracheophyta</taxon>
        <taxon>Spermatophyta</taxon>
        <taxon>Magnoliopsida</taxon>
        <taxon>eudicotyledons</taxon>
        <taxon>Gunneridae</taxon>
        <taxon>Pentapetalae</taxon>
        <taxon>asterids</taxon>
        <taxon>campanulids</taxon>
        <taxon>Asterales</taxon>
        <taxon>Asteraceae</taxon>
        <taxon>Asteroideae</taxon>
        <taxon>Heliantheae alliance</taxon>
        <taxon>Heliantheae</taxon>
        <taxon>Helianthus</taxon>
    </lineage>
</organism>
<comment type="caution">
    <text evidence="1">The sequence shown here is derived from an EMBL/GenBank/DDBJ whole genome shotgun (WGS) entry which is preliminary data.</text>
</comment>
<dbReference type="AlphaFoldDB" id="A0A9K3GUH9"/>
<reference evidence="1" key="2">
    <citation type="submission" date="2020-06" db="EMBL/GenBank/DDBJ databases">
        <title>Helianthus annuus Genome sequencing and assembly Release 2.</title>
        <authorList>
            <person name="Gouzy J."/>
            <person name="Langlade N."/>
            <person name="Munos S."/>
        </authorList>
    </citation>
    <scope>NUCLEOTIDE SEQUENCE</scope>
    <source>
        <tissue evidence="1">Leaves</tissue>
    </source>
</reference>
<protein>
    <recommendedName>
        <fullName evidence="3">DUF4283 domain-containing protein</fullName>
    </recommendedName>
</protein>
<sequence length="246" mass="27878">MEKGMQGLKLGGYKLKINRARFARENGEATDNRESSFKFQSEKRREEVVHNNTFQKEAFIRQGFSYSAAVLNNKGGVKSSEEVLGDMEKVVEVHEEISVFFDLQGRAVVGRAKDFSNLIRLKDNLREVGVSGFKLHYLGAMNMMISFEDDVDASVFVLNANMWKEWFETLDLWPGQSMAYERLAWLKFHDMPLHLAENKVFDNVASMFGKVVKGSQMSLNDWDLSTNSVGILVDSGSRITGSVILK</sequence>
<reference evidence="1" key="1">
    <citation type="journal article" date="2017" name="Nature">
        <title>The sunflower genome provides insights into oil metabolism, flowering and Asterid evolution.</title>
        <authorList>
            <person name="Badouin H."/>
            <person name="Gouzy J."/>
            <person name="Grassa C.J."/>
            <person name="Murat F."/>
            <person name="Staton S.E."/>
            <person name="Cottret L."/>
            <person name="Lelandais-Briere C."/>
            <person name="Owens G.L."/>
            <person name="Carrere S."/>
            <person name="Mayjonade B."/>
            <person name="Legrand L."/>
            <person name="Gill N."/>
            <person name="Kane N.C."/>
            <person name="Bowers J.E."/>
            <person name="Hubner S."/>
            <person name="Bellec A."/>
            <person name="Berard A."/>
            <person name="Berges H."/>
            <person name="Blanchet N."/>
            <person name="Boniface M.C."/>
            <person name="Brunel D."/>
            <person name="Catrice O."/>
            <person name="Chaidir N."/>
            <person name="Claudel C."/>
            <person name="Donnadieu C."/>
            <person name="Faraut T."/>
            <person name="Fievet G."/>
            <person name="Helmstetter N."/>
            <person name="King M."/>
            <person name="Knapp S.J."/>
            <person name="Lai Z."/>
            <person name="Le Paslier M.C."/>
            <person name="Lippi Y."/>
            <person name="Lorenzon L."/>
            <person name="Mandel J.R."/>
            <person name="Marage G."/>
            <person name="Marchand G."/>
            <person name="Marquand E."/>
            <person name="Bret-Mestries E."/>
            <person name="Morien E."/>
            <person name="Nambeesan S."/>
            <person name="Nguyen T."/>
            <person name="Pegot-Espagnet P."/>
            <person name="Pouilly N."/>
            <person name="Raftis F."/>
            <person name="Sallet E."/>
            <person name="Schiex T."/>
            <person name="Thomas J."/>
            <person name="Vandecasteele C."/>
            <person name="Vares D."/>
            <person name="Vear F."/>
            <person name="Vautrin S."/>
            <person name="Crespi M."/>
            <person name="Mangin B."/>
            <person name="Burke J.M."/>
            <person name="Salse J."/>
            <person name="Munos S."/>
            <person name="Vincourt P."/>
            <person name="Rieseberg L.H."/>
            <person name="Langlade N.B."/>
        </authorList>
    </citation>
    <scope>NUCLEOTIDE SEQUENCE</scope>
    <source>
        <tissue evidence="1">Leaves</tissue>
    </source>
</reference>